<dbReference type="EMBL" id="JAFBFC010000001">
    <property type="protein sequence ID" value="MBM7702185.1"/>
    <property type="molecule type" value="Genomic_DNA"/>
</dbReference>
<accession>A0ABS2QS04</accession>
<reference evidence="2 3" key="1">
    <citation type="submission" date="2021-01" db="EMBL/GenBank/DDBJ databases">
        <title>Genomic Encyclopedia of Type Strains, Phase IV (KMG-IV): sequencing the most valuable type-strain genomes for metagenomic binning, comparative biology and taxonomic classification.</title>
        <authorList>
            <person name="Goeker M."/>
        </authorList>
    </citation>
    <scope>NUCLEOTIDE SEQUENCE [LARGE SCALE GENOMIC DNA]</scope>
    <source>
        <strain evidence="2 3">DSM 104297</strain>
    </source>
</reference>
<proteinExistence type="predicted"/>
<protein>
    <submittedName>
        <fullName evidence="2">C-3',4' desaturase CrtD</fullName>
    </submittedName>
</protein>
<dbReference type="Pfam" id="PF01593">
    <property type="entry name" value="Amino_oxidase"/>
    <property type="match status" value="1"/>
</dbReference>
<keyword evidence="3" id="KW-1185">Reference proteome</keyword>
<dbReference type="Gene3D" id="3.90.660.20">
    <property type="entry name" value="Protoporphyrinogen oxidase, mitochondrial, domain 2"/>
    <property type="match status" value="1"/>
</dbReference>
<feature type="domain" description="Rhodanese" evidence="1">
    <location>
        <begin position="9"/>
        <end position="46"/>
    </location>
</feature>
<dbReference type="InterPro" id="IPR001763">
    <property type="entry name" value="Rhodanese-like_dom"/>
</dbReference>
<evidence type="ECO:0000259" key="1">
    <source>
        <dbReference type="PROSITE" id="PS50206"/>
    </source>
</evidence>
<gene>
    <name evidence="2" type="ORF">JOC83_001011</name>
</gene>
<evidence type="ECO:0000313" key="3">
    <source>
        <dbReference type="Proteomes" id="UP000809829"/>
    </source>
</evidence>
<comment type="caution">
    <text evidence="2">The sequence shown here is derived from an EMBL/GenBank/DDBJ whole genome shotgun (WGS) entry which is preliminary data.</text>
</comment>
<dbReference type="PROSITE" id="PS50206">
    <property type="entry name" value="RHODANESE_3"/>
    <property type="match status" value="1"/>
</dbReference>
<dbReference type="InterPro" id="IPR002937">
    <property type="entry name" value="Amino_oxidase"/>
</dbReference>
<dbReference type="Proteomes" id="UP000809829">
    <property type="component" value="Unassembled WGS sequence"/>
</dbReference>
<organism evidence="2 3">
    <name type="scientific">Priestia iocasae</name>
    <dbReference type="NCBI Taxonomy" id="2291674"/>
    <lineage>
        <taxon>Bacteria</taxon>
        <taxon>Bacillati</taxon>
        <taxon>Bacillota</taxon>
        <taxon>Bacilli</taxon>
        <taxon>Bacillales</taxon>
        <taxon>Bacillaceae</taxon>
        <taxon>Priestia</taxon>
    </lineage>
</organism>
<evidence type="ECO:0000313" key="2">
    <source>
        <dbReference type="EMBL" id="MBM7702185.1"/>
    </source>
</evidence>
<dbReference type="RefSeq" id="WP_205184604.1">
    <property type="nucleotide sequence ID" value="NZ_JAFBFC010000001.1"/>
</dbReference>
<dbReference type="Gene3D" id="3.50.50.60">
    <property type="entry name" value="FAD/NAD(P)-binding domain"/>
    <property type="match status" value="2"/>
</dbReference>
<dbReference type="InterPro" id="IPR045892">
    <property type="entry name" value="CrtISO-like"/>
</dbReference>
<dbReference type="PANTHER" id="PTHR46313">
    <property type="match status" value="1"/>
</dbReference>
<sequence length="494" mass="55702">MQEKVVIVGGGIGGLTAGALLAKNGFNVQVLEGSREWGGCAGKFQRQSFIFPVGATLGMGFEYGGIHDRILRYLKTEVETKSLDIVMKIHTSHRTFMYYQNRTQHLLHLQTQFPHKKREIAQFYQHVQSIAREIRKLMQPLPTLPPMTLKEWLTLFSSLSPTSLKLVPLFSKLMRDLLHQHGLLEVEEFVHFIDGQLIDSMQTTSKNCSLLMGCLALDIYHEGAFYVKGGLYKLAEALKGSIETNGGHTLLGRKVVAVHRKKKEWMVQDHRGNEYSANHLICNIPIHNLKQVLEPNVYDALPNRLKQKASLPQWGTFTMYMAIEEEVLPENIELFHQVLASEAGNMTEGDHIFLSLSDKSDEWRAPKGMRTLTASTHIDLTNWEDKALYEKQKREMQEKMLKMIKTVIPDLNEGVIHQIPGAPKAWERFTSRVDGGVGGFPQTIEHTLFKSISHRTGMNGLWLCGDTIFPGAGTIGVSVSGYHVFQSISNQSIP</sequence>
<dbReference type="PANTHER" id="PTHR46313:SF3">
    <property type="entry name" value="PROLYCOPENE ISOMERASE, CHLOROPLASTIC"/>
    <property type="match status" value="1"/>
</dbReference>
<dbReference type="InterPro" id="IPR036188">
    <property type="entry name" value="FAD/NAD-bd_sf"/>
</dbReference>
<name>A0ABS2QS04_9BACI</name>
<dbReference type="SUPFAM" id="SSF51905">
    <property type="entry name" value="FAD/NAD(P)-binding domain"/>
    <property type="match status" value="1"/>
</dbReference>